<dbReference type="FunFam" id="3.30.1360.40:FF:000001">
    <property type="entry name" value="Ribosome-recycling factor"/>
    <property type="match status" value="1"/>
</dbReference>
<dbReference type="CDD" id="cd00520">
    <property type="entry name" value="RRF"/>
    <property type="match status" value="1"/>
</dbReference>
<dbReference type="InterPro" id="IPR036191">
    <property type="entry name" value="RRF_sf"/>
</dbReference>
<reference evidence="8 9" key="1">
    <citation type="submission" date="2016-12" db="EMBL/GenBank/DDBJ databases">
        <authorList>
            <person name="Song W.-J."/>
            <person name="Kurnit D.M."/>
        </authorList>
    </citation>
    <scope>NUCLEOTIDE SEQUENCE [LARGE SCALE GENOMIC DNA]</scope>
    <source>
        <strain evidence="8 9">DSM 11393</strain>
    </source>
</reference>
<dbReference type="Gene3D" id="1.10.132.20">
    <property type="entry name" value="Ribosome-recycling factor"/>
    <property type="match status" value="1"/>
</dbReference>
<feature type="domain" description="Ribosome recycling factor" evidence="7">
    <location>
        <begin position="19"/>
        <end position="182"/>
    </location>
</feature>
<comment type="similarity">
    <text evidence="2 6">Belongs to the RRF family.</text>
</comment>
<protein>
    <recommendedName>
        <fullName evidence="6">Ribosome-recycling factor</fullName>
        <shortName evidence="6">RRF</shortName>
    </recommendedName>
    <alternativeName>
        <fullName evidence="6">Ribosome-releasing factor</fullName>
    </alternativeName>
</protein>
<dbReference type="SUPFAM" id="SSF55194">
    <property type="entry name" value="Ribosome recycling factor, RRF"/>
    <property type="match status" value="1"/>
</dbReference>
<gene>
    <name evidence="6" type="primary">frr</name>
    <name evidence="8" type="ORF">SAMN02745728_00743</name>
</gene>
<dbReference type="GO" id="GO:0005829">
    <property type="term" value="C:cytosol"/>
    <property type="evidence" value="ECO:0007669"/>
    <property type="project" value="GOC"/>
</dbReference>
<evidence type="ECO:0000313" key="9">
    <source>
        <dbReference type="Proteomes" id="UP000186469"/>
    </source>
</evidence>
<evidence type="ECO:0000256" key="6">
    <source>
        <dbReference type="HAMAP-Rule" id="MF_00040"/>
    </source>
</evidence>
<evidence type="ECO:0000256" key="4">
    <source>
        <dbReference type="ARBA" id="ARBA00022917"/>
    </source>
</evidence>
<dbReference type="RefSeq" id="WP_072696434.1">
    <property type="nucleotide sequence ID" value="NZ_FRDI01000003.1"/>
</dbReference>
<evidence type="ECO:0000256" key="1">
    <source>
        <dbReference type="ARBA" id="ARBA00004496"/>
    </source>
</evidence>
<accession>A0A1M7SC25</accession>
<dbReference type="Pfam" id="PF01765">
    <property type="entry name" value="RRF"/>
    <property type="match status" value="1"/>
</dbReference>
<organism evidence="8 9">
    <name type="scientific">Desulfovibrio litoralis DSM 11393</name>
    <dbReference type="NCBI Taxonomy" id="1121455"/>
    <lineage>
        <taxon>Bacteria</taxon>
        <taxon>Pseudomonadati</taxon>
        <taxon>Thermodesulfobacteriota</taxon>
        <taxon>Desulfovibrionia</taxon>
        <taxon>Desulfovibrionales</taxon>
        <taxon>Desulfovibrionaceae</taxon>
        <taxon>Desulfovibrio</taxon>
    </lineage>
</organism>
<evidence type="ECO:0000256" key="5">
    <source>
        <dbReference type="ARBA" id="ARBA00025050"/>
    </source>
</evidence>
<comment type="subcellular location">
    <subcellularLocation>
        <location evidence="1 6">Cytoplasm</location>
    </subcellularLocation>
</comment>
<dbReference type="Proteomes" id="UP000186469">
    <property type="component" value="Unassembled WGS sequence"/>
</dbReference>
<dbReference type="HAMAP" id="MF_00040">
    <property type="entry name" value="RRF"/>
    <property type="match status" value="1"/>
</dbReference>
<evidence type="ECO:0000259" key="7">
    <source>
        <dbReference type="Pfam" id="PF01765"/>
    </source>
</evidence>
<evidence type="ECO:0000256" key="3">
    <source>
        <dbReference type="ARBA" id="ARBA00022490"/>
    </source>
</evidence>
<keyword evidence="9" id="KW-1185">Reference proteome</keyword>
<name>A0A1M7SC25_9BACT</name>
<dbReference type="STRING" id="1121455.SAMN02745728_00743"/>
<dbReference type="InterPro" id="IPR023584">
    <property type="entry name" value="Ribosome_recyc_fac_dom"/>
</dbReference>
<dbReference type="GO" id="GO:0002184">
    <property type="term" value="P:cytoplasmic translational termination"/>
    <property type="evidence" value="ECO:0007669"/>
    <property type="project" value="TreeGrafter"/>
</dbReference>
<dbReference type="PANTHER" id="PTHR20982:SF3">
    <property type="entry name" value="MITOCHONDRIAL RIBOSOME RECYCLING FACTOR PSEUDO 1"/>
    <property type="match status" value="1"/>
</dbReference>
<proteinExistence type="inferred from homology"/>
<dbReference type="EMBL" id="FRDI01000003">
    <property type="protein sequence ID" value="SHN56028.1"/>
    <property type="molecule type" value="Genomic_DNA"/>
</dbReference>
<dbReference type="AlphaFoldDB" id="A0A1M7SC25"/>
<dbReference type="PANTHER" id="PTHR20982">
    <property type="entry name" value="RIBOSOME RECYCLING FACTOR"/>
    <property type="match status" value="1"/>
</dbReference>
<dbReference type="NCBIfam" id="TIGR00496">
    <property type="entry name" value="frr"/>
    <property type="match status" value="1"/>
</dbReference>
<sequence length="184" mass="20860">MENIKKDTEERMNKALAALDKEFDKLRTGRASTSLVDNVKVDYHGTPTPIQQLASVAIPDSRSITIQPWDKSAFSLIEKALQKSDLGINPVNDGKIIRINIPPLTEDRRKDLAKLAKKYAEEAKVAVRNIRRDANDAFKKLEKDKTISEDDHKKSSDVVQKTTDSFVQKIDQRLTAKEKEIMEI</sequence>
<dbReference type="Gene3D" id="3.30.1360.40">
    <property type="match status" value="1"/>
</dbReference>
<dbReference type="GO" id="GO:0043023">
    <property type="term" value="F:ribosomal large subunit binding"/>
    <property type="evidence" value="ECO:0007669"/>
    <property type="project" value="TreeGrafter"/>
</dbReference>
<dbReference type="OrthoDB" id="9804006at2"/>
<dbReference type="FunFam" id="1.10.132.20:FF:000001">
    <property type="entry name" value="Ribosome-recycling factor"/>
    <property type="match status" value="1"/>
</dbReference>
<comment type="function">
    <text evidence="5 6">Responsible for the release of ribosomes from messenger RNA at the termination of protein biosynthesis. May increase the efficiency of translation by recycling ribosomes from one round of translation to another.</text>
</comment>
<keyword evidence="4 6" id="KW-0648">Protein biosynthesis</keyword>
<evidence type="ECO:0000256" key="2">
    <source>
        <dbReference type="ARBA" id="ARBA00005912"/>
    </source>
</evidence>
<keyword evidence="3 6" id="KW-0963">Cytoplasm</keyword>
<evidence type="ECO:0000313" key="8">
    <source>
        <dbReference type="EMBL" id="SHN56028.1"/>
    </source>
</evidence>
<dbReference type="InterPro" id="IPR002661">
    <property type="entry name" value="Ribosome_recyc_fac"/>
</dbReference>